<dbReference type="InterPro" id="IPR027417">
    <property type="entry name" value="P-loop_NTPase"/>
</dbReference>
<dbReference type="InterPro" id="IPR025476">
    <property type="entry name" value="Helitron_helicase-like"/>
</dbReference>
<evidence type="ECO:0000259" key="3">
    <source>
        <dbReference type="Pfam" id="PF14214"/>
    </source>
</evidence>
<evidence type="ECO:0000313" key="5">
    <source>
        <dbReference type="EMBL" id="KAK0589556.1"/>
    </source>
</evidence>
<feature type="domain" description="DNA helicase Pif1-like DEAD-box helicase" evidence="2">
    <location>
        <begin position="628"/>
        <end position="839"/>
    </location>
</feature>
<dbReference type="SUPFAM" id="SSF52540">
    <property type="entry name" value="P-loop containing nucleoside triphosphate hydrolases"/>
    <property type="match status" value="2"/>
</dbReference>
<keyword evidence="1" id="KW-0233">DNA recombination</keyword>
<dbReference type="GO" id="GO:0016787">
    <property type="term" value="F:hydrolase activity"/>
    <property type="evidence" value="ECO:0007669"/>
    <property type="project" value="UniProtKB-KW"/>
</dbReference>
<dbReference type="EMBL" id="JAUESC010000381">
    <property type="protein sequence ID" value="KAK0589556.1"/>
    <property type="molecule type" value="Genomic_DNA"/>
</dbReference>
<dbReference type="GO" id="GO:0043139">
    <property type="term" value="F:5'-3' DNA helicase activity"/>
    <property type="evidence" value="ECO:0007669"/>
    <property type="project" value="UniProtKB-EC"/>
</dbReference>
<evidence type="ECO:0000259" key="2">
    <source>
        <dbReference type="Pfam" id="PF05970"/>
    </source>
</evidence>
<feature type="domain" description="Helitron helicase-like" evidence="3">
    <location>
        <begin position="4"/>
        <end position="168"/>
    </location>
</feature>
<reference evidence="5" key="1">
    <citation type="journal article" date="2022" name="Plant J.">
        <title>Strategies of tolerance reflected in two North American maple genomes.</title>
        <authorList>
            <person name="McEvoy S.L."/>
            <person name="Sezen U.U."/>
            <person name="Trouern-Trend A."/>
            <person name="McMahon S.M."/>
            <person name="Schaberg P.G."/>
            <person name="Yang J."/>
            <person name="Wegrzyn J.L."/>
            <person name="Swenson N.G."/>
        </authorList>
    </citation>
    <scope>NUCLEOTIDE SEQUENCE</scope>
    <source>
        <strain evidence="5">NS2018</strain>
    </source>
</reference>
<dbReference type="Gene3D" id="3.40.50.300">
    <property type="entry name" value="P-loop containing nucleotide triphosphate hydrolases"/>
    <property type="match status" value="1"/>
</dbReference>
<dbReference type="Pfam" id="PF14214">
    <property type="entry name" value="Helitron_like_N"/>
    <property type="match status" value="1"/>
</dbReference>
<dbReference type="InterPro" id="IPR049163">
    <property type="entry name" value="Pif1-like_2B_dom"/>
</dbReference>
<dbReference type="Pfam" id="PF05970">
    <property type="entry name" value="PIF1"/>
    <property type="match status" value="1"/>
</dbReference>
<sequence length="1027" mass="118402">MREYYAYRLQQRQNEAQTIFLSGRLFQQYLVDAYTCIEEDRLRWVRLNQPQLRAELYKGLKDAVLKGDLTPASTGKRIVLPSSFTGGPRYMAQNFQDAMAICRYFGYPDLFITFTANPRWNEILHFLELIPRQKPNDRPDIVSRVFKIKLDHLLRDLVQEKHFGTVLADNRCQTGTNIDKIISAEIPDKEADPIGYESVAQYMIHGPCGSANLKSPCTMRGSCSKHFPKKFTKQTTIDDNGFPVYRRRDDKSFVKKNNIMLDNRFVVPHNLDLVVKYQAHINVEWCNKSRSIKYLFKYINKGPDKATMVLEENVIRTNRNGSEQEMEIDEIKSFLDCRYLSACEACWRIFEFDIQYRSLGVERLTFHLPEENVVTFRDSDYLNNVVNRLDVQKTMFTEWMEANAKYEDARELSYADFPTKWVWNSQNKAWQRRKSRKCIGRMFYVYPSSGERFYLRMLLNIVKGVQSFEEIRTVNGVTYETYKATCYALGLLDEDKEWHEAIVQASQWSTGSQLRQLFVTCLLFCEVSEPLKLWEDNWDLLSDDILHRQRRNLNFPQLTLTEAQLKNLALYEIEQILEKNNRSLKYFPPLPLPNHSLIRDANNRLIREELSYDIQRLIMEHKELYSGLNVQQMNVHDIVVQSVIEKKRGLYFVYGAGGTGKTYLYKTILSRLRSEGKICLAVALSGIASLLLLGGRIAHSRFSIPIDLNDQSTCNIHQGTHMAELIKKTSLIIWDEAPMDHRNTFEAVDRSLKDIMRFNDVHSHKKPFGGITVLLGGDFRQTLPVVLKGRREDVVQASINKSPIWKSCQVLVLTENMRIKDSTSFTEWVLTLGDGKLPTVSLEGEEDSCWIVIPDDLLIPNSADPIASIVSSTYPDLINKYKDPEYLRNRGILTPTNQTVDEINSYVLNVIPGEITTYLSSDSICKASGKVFDQDMMFPIEFLNSLKFPGLPNHELHLKIGIPIILLRNINPSAGLCNGTRLIVTQLAPLVIEGKIITGSNIGTKVFIPRIIMTSSDPKWPFVLRHR</sequence>
<name>A0AA39VT41_ACESA</name>
<accession>A0AA39VT41</accession>
<comment type="catalytic activity">
    <reaction evidence="1">
        <text>ATP + H2O = ADP + phosphate + H(+)</text>
        <dbReference type="Rhea" id="RHEA:13065"/>
        <dbReference type="ChEBI" id="CHEBI:15377"/>
        <dbReference type="ChEBI" id="CHEBI:15378"/>
        <dbReference type="ChEBI" id="CHEBI:30616"/>
        <dbReference type="ChEBI" id="CHEBI:43474"/>
        <dbReference type="ChEBI" id="CHEBI:456216"/>
        <dbReference type="EC" id="5.6.2.3"/>
    </reaction>
</comment>
<protein>
    <recommendedName>
        <fullName evidence="1">ATP-dependent DNA helicase</fullName>
        <ecNumber evidence="1">5.6.2.3</ecNumber>
    </recommendedName>
</protein>
<comment type="caution">
    <text evidence="5">The sequence shown here is derived from an EMBL/GenBank/DDBJ whole genome shotgun (WGS) entry which is preliminary data.</text>
</comment>
<evidence type="ECO:0000259" key="4">
    <source>
        <dbReference type="Pfam" id="PF21530"/>
    </source>
</evidence>
<dbReference type="Pfam" id="PF21530">
    <property type="entry name" value="Pif1_2B_dom"/>
    <property type="match status" value="1"/>
</dbReference>
<proteinExistence type="inferred from homology"/>
<dbReference type="PANTHER" id="PTHR10492">
    <property type="match status" value="1"/>
</dbReference>
<dbReference type="GO" id="GO:0000723">
    <property type="term" value="P:telomere maintenance"/>
    <property type="evidence" value="ECO:0007669"/>
    <property type="project" value="InterPro"/>
</dbReference>
<comment type="cofactor">
    <cofactor evidence="1">
        <name>Mg(2+)</name>
        <dbReference type="ChEBI" id="CHEBI:18420"/>
    </cofactor>
</comment>
<keyword evidence="1" id="KW-0547">Nucleotide-binding</keyword>
<keyword evidence="6" id="KW-1185">Reference proteome</keyword>
<reference evidence="5" key="2">
    <citation type="submission" date="2023-06" db="EMBL/GenBank/DDBJ databases">
        <authorList>
            <person name="Swenson N.G."/>
            <person name="Wegrzyn J.L."/>
            <person name="Mcevoy S.L."/>
        </authorList>
    </citation>
    <scope>NUCLEOTIDE SEQUENCE</scope>
    <source>
        <strain evidence="5">NS2018</strain>
        <tissue evidence="5">Leaf</tissue>
    </source>
</reference>
<evidence type="ECO:0000313" key="6">
    <source>
        <dbReference type="Proteomes" id="UP001168877"/>
    </source>
</evidence>
<organism evidence="5 6">
    <name type="scientific">Acer saccharum</name>
    <name type="common">Sugar maple</name>
    <dbReference type="NCBI Taxonomy" id="4024"/>
    <lineage>
        <taxon>Eukaryota</taxon>
        <taxon>Viridiplantae</taxon>
        <taxon>Streptophyta</taxon>
        <taxon>Embryophyta</taxon>
        <taxon>Tracheophyta</taxon>
        <taxon>Spermatophyta</taxon>
        <taxon>Magnoliopsida</taxon>
        <taxon>eudicotyledons</taxon>
        <taxon>Gunneridae</taxon>
        <taxon>Pentapetalae</taxon>
        <taxon>rosids</taxon>
        <taxon>malvids</taxon>
        <taxon>Sapindales</taxon>
        <taxon>Sapindaceae</taxon>
        <taxon>Hippocastanoideae</taxon>
        <taxon>Acereae</taxon>
        <taxon>Acer</taxon>
    </lineage>
</organism>
<dbReference type="PANTHER" id="PTHR10492:SF90">
    <property type="entry name" value="ATP-DEPENDENT DNA HELICASE"/>
    <property type="match status" value="1"/>
</dbReference>
<keyword evidence="1" id="KW-0234">DNA repair</keyword>
<keyword evidence="1" id="KW-0227">DNA damage</keyword>
<dbReference type="GO" id="GO:0006281">
    <property type="term" value="P:DNA repair"/>
    <property type="evidence" value="ECO:0007669"/>
    <property type="project" value="UniProtKB-KW"/>
</dbReference>
<comment type="similarity">
    <text evidence="1">Belongs to the helicase family.</text>
</comment>
<feature type="domain" description="DNA helicase Pif1-like 2B" evidence="4">
    <location>
        <begin position="941"/>
        <end position="987"/>
    </location>
</feature>
<dbReference type="AlphaFoldDB" id="A0AA39VT41"/>
<dbReference type="Proteomes" id="UP001168877">
    <property type="component" value="Unassembled WGS sequence"/>
</dbReference>
<dbReference type="GO" id="GO:0005524">
    <property type="term" value="F:ATP binding"/>
    <property type="evidence" value="ECO:0007669"/>
    <property type="project" value="UniProtKB-KW"/>
</dbReference>
<keyword evidence="1" id="KW-0378">Hydrolase</keyword>
<dbReference type="InterPro" id="IPR010285">
    <property type="entry name" value="DNA_helicase_pif1-like_DEAD"/>
</dbReference>
<evidence type="ECO:0000256" key="1">
    <source>
        <dbReference type="RuleBase" id="RU363044"/>
    </source>
</evidence>
<keyword evidence="1" id="KW-0067">ATP-binding</keyword>
<keyword evidence="1" id="KW-0347">Helicase</keyword>
<dbReference type="EC" id="5.6.2.3" evidence="1"/>
<dbReference type="GO" id="GO:0006310">
    <property type="term" value="P:DNA recombination"/>
    <property type="evidence" value="ECO:0007669"/>
    <property type="project" value="UniProtKB-KW"/>
</dbReference>
<gene>
    <name evidence="5" type="ORF">LWI29_015791</name>
</gene>